<evidence type="ECO:0000313" key="2">
    <source>
        <dbReference type="EMBL" id="SEB48560.1"/>
    </source>
</evidence>
<dbReference type="InterPro" id="IPR041657">
    <property type="entry name" value="HTH_17"/>
</dbReference>
<dbReference type="EMBL" id="FNSO01000003">
    <property type="protein sequence ID" value="SEB48560.1"/>
    <property type="molecule type" value="Genomic_DNA"/>
</dbReference>
<dbReference type="AlphaFoldDB" id="A0A1H4JQH5"/>
<reference evidence="2" key="1">
    <citation type="submission" date="2016-10" db="EMBL/GenBank/DDBJ databases">
        <authorList>
            <person name="de Groot N.N."/>
        </authorList>
    </citation>
    <scope>NUCLEOTIDE SEQUENCE [LARGE SCALE GENOMIC DNA]</scope>
    <source>
        <strain evidence="2">DSM 44544</strain>
    </source>
</reference>
<dbReference type="NCBIfam" id="TIGR01764">
    <property type="entry name" value="excise"/>
    <property type="match status" value="1"/>
</dbReference>
<organism evidence="2 4">
    <name type="scientific">Amycolatopsis tolypomycina</name>
    <dbReference type="NCBI Taxonomy" id="208445"/>
    <lineage>
        <taxon>Bacteria</taxon>
        <taxon>Bacillati</taxon>
        <taxon>Actinomycetota</taxon>
        <taxon>Actinomycetes</taxon>
        <taxon>Pseudonocardiales</taxon>
        <taxon>Pseudonocardiaceae</taxon>
        <taxon>Amycolatopsis</taxon>
    </lineage>
</organism>
<dbReference type="GO" id="GO:0003677">
    <property type="term" value="F:DNA binding"/>
    <property type="evidence" value="ECO:0007669"/>
    <property type="project" value="InterPro"/>
</dbReference>
<dbReference type="RefSeq" id="WP_091305721.1">
    <property type="nucleotide sequence ID" value="NZ_FNSO01000003.1"/>
</dbReference>
<sequence>MAPANDIAALVTTLAQLAERLAAAKEADAQLHSRPMPPRVLFTVAEAGAQLGVGRTTAFALVASGELESVQIGRLRRVHIDAIRDYAARLVANAKKPDAA</sequence>
<dbReference type="InterPro" id="IPR010093">
    <property type="entry name" value="SinI_DNA-bd"/>
</dbReference>
<keyword evidence="4" id="KW-1185">Reference proteome</keyword>
<name>A0A1H4JQH5_9PSEU</name>
<protein>
    <submittedName>
        <fullName evidence="2">DNA binding domain-containing protein, excisionase family</fullName>
    </submittedName>
</protein>
<evidence type="ECO:0000259" key="1">
    <source>
        <dbReference type="Pfam" id="PF12728"/>
    </source>
</evidence>
<dbReference type="OrthoDB" id="3789542at2"/>
<evidence type="ECO:0000313" key="4">
    <source>
        <dbReference type="Proteomes" id="UP000199622"/>
    </source>
</evidence>
<evidence type="ECO:0000313" key="3">
    <source>
        <dbReference type="EMBL" id="SEB49103.1"/>
    </source>
</evidence>
<proteinExistence type="predicted"/>
<dbReference type="Pfam" id="PF12728">
    <property type="entry name" value="HTH_17"/>
    <property type="match status" value="1"/>
</dbReference>
<dbReference type="Proteomes" id="UP000199622">
    <property type="component" value="Unassembled WGS sequence"/>
</dbReference>
<dbReference type="STRING" id="208445.SAMN04489727_2116"/>
<gene>
    <name evidence="2" type="ORF">SAMN04489727_2116</name>
    <name evidence="3" type="ORF">SAMN04489727_2153</name>
</gene>
<accession>A0A1H4JQH5</accession>
<feature type="domain" description="Helix-turn-helix" evidence="1">
    <location>
        <begin position="41"/>
        <end position="89"/>
    </location>
</feature>
<reference evidence="4" key="2">
    <citation type="submission" date="2016-10" db="EMBL/GenBank/DDBJ databases">
        <authorList>
            <person name="Varghese N."/>
            <person name="Submissions S."/>
        </authorList>
    </citation>
    <scope>NUCLEOTIDE SEQUENCE [LARGE SCALE GENOMIC DNA]</scope>
    <source>
        <strain evidence="4">DSM 44544</strain>
    </source>
</reference>
<dbReference type="EMBL" id="FNSO01000003">
    <property type="protein sequence ID" value="SEB49103.1"/>
    <property type="molecule type" value="Genomic_DNA"/>
</dbReference>